<dbReference type="CDD" id="cd07900">
    <property type="entry name" value="Adenylation_DNA_ligase_I_Euk"/>
    <property type="match status" value="1"/>
</dbReference>
<evidence type="ECO:0000256" key="7">
    <source>
        <dbReference type="ARBA" id="ARBA00022763"/>
    </source>
</evidence>
<dbReference type="GO" id="GO:0005524">
    <property type="term" value="F:ATP binding"/>
    <property type="evidence" value="ECO:0007669"/>
    <property type="project" value="UniProtKB-KW"/>
</dbReference>
<dbReference type="Pfam" id="PF04679">
    <property type="entry name" value="DNA_ligase_A_C"/>
    <property type="match status" value="1"/>
</dbReference>
<protein>
    <recommendedName>
        <fullName evidence="14">DNA ligase</fullName>
        <ecNumber evidence="14">6.5.1.1</ecNumber>
    </recommendedName>
</protein>
<evidence type="ECO:0000256" key="11">
    <source>
        <dbReference type="ARBA" id="ARBA00023242"/>
    </source>
</evidence>
<dbReference type="FunFam" id="3.30.470.30:FF:000016">
    <property type="entry name" value="DNA ligase"/>
    <property type="match status" value="1"/>
</dbReference>
<keyword evidence="11" id="KW-0539">Nucleus</keyword>
<dbReference type="InterPro" id="IPR012340">
    <property type="entry name" value="NA-bd_OB-fold"/>
</dbReference>
<keyword evidence="19" id="KW-1185">Reference proteome</keyword>
<dbReference type="PANTHER" id="PTHR45674">
    <property type="entry name" value="DNA LIGASE 1/3 FAMILY MEMBER"/>
    <property type="match status" value="1"/>
</dbReference>
<organism evidence="18 19">
    <name type="scientific">Wickerhamomyces mucosus</name>
    <dbReference type="NCBI Taxonomy" id="1378264"/>
    <lineage>
        <taxon>Eukaryota</taxon>
        <taxon>Fungi</taxon>
        <taxon>Dikarya</taxon>
        <taxon>Ascomycota</taxon>
        <taxon>Saccharomycotina</taxon>
        <taxon>Saccharomycetes</taxon>
        <taxon>Phaffomycetales</taxon>
        <taxon>Wickerhamomycetaceae</taxon>
        <taxon>Wickerhamomyces</taxon>
    </lineage>
</organism>
<gene>
    <name evidence="18" type="ORF">WICMUC_002107</name>
</gene>
<evidence type="ECO:0000256" key="13">
    <source>
        <dbReference type="ARBA" id="ARBA00034003"/>
    </source>
</evidence>
<dbReference type="AlphaFoldDB" id="A0A9P8TFC7"/>
<evidence type="ECO:0000256" key="5">
    <source>
        <dbReference type="ARBA" id="ARBA00022705"/>
    </source>
</evidence>
<dbReference type="GO" id="GO:0003677">
    <property type="term" value="F:DNA binding"/>
    <property type="evidence" value="ECO:0007669"/>
    <property type="project" value="InterPro"/>
</dbReference>
<dbReference type="GO" id="GO:0005739">
    <property type="term" value="C:mitochondrion"/>
    <property type="evidence" value="ECO:0007669"/>
    <property type="project" value="TreeGrafter"/>
</dbReference>
<dbReference type="NCBIfam" id="TIGR00574">
    <property type="entry name" value="dnl1"/>
    <property type="match status" value="1"/>
</dbReference>
<comment type="similarity">
    <text evidence="2 15">Belongs to the ATP-dependent DNA ligase family.</text>
</comment>
<dbReference type="OrthoDB" id="206088at2759"/>
<evidence type="ECO:0000256" key="3">
    <source>
        <dbReference type="ARBA" id="ARBA00022598"/>
    </source>
</evidence>
<dbReference type="FunFam" id="1.10.3260.10:FF:000001">
    <property type="entry name" value="DNA ligase"/>
    <property type="match status" value="1"/>
</dbReference>
<dbReference type="InterPro" id="IPR012309">
    <property type="entry name" value="DNA_ligase_ATP-dep_C"/>
</dbReference>
<dbReference type="Gene3D" id="3.30.470.30">
    <property type="entry name" value="DNA ligase/mRNA capping enzyme"/>
    <property type="match status" value="1"/>
</dbReference>
<evidence type="ECO:0000256" key="10">
    <source>
        <dbReference type="ARBA" id="ARBA00023204"/>
    </source>
</evidence>
<evidence type="ECO:0000256" key="14">
    <source>
        <dbReference type="RuleBase" id="RU000617"/>
    </source>
</evidence>
<dbReference type="GO" id="GO:0071897">
    <property type="term" value="P:DNA biosynthetic process"/>
    <property type="evidence" value="ECO:0007669"/>
    <property type="project" value="InterPro"/>
</dbReference>
<feature type="compositionally biased region" description="Basic and acidic residues" evidence="16">
    <location>
        <begin position="19"/>
        <end position="33"/>
    </location>
</feature>
<evidence type="ECO:0000256" key="16">
    <source>
        <dbReference type="SAM" id="MobiDB-lite"/>
    </source>
</evidence>
<keyword evidence="10 14" id="KW-0234">DNA repair</keyword>
<dbReference type="SUPFAM" id="SSF50249">
    <property type="entry name" value="Nucleic acid-binding proteins"/>
    <property type="match status" value="1"/>
</dbReference>
<reference evidence="18" key="1">
    <citation type="journal article" date="2021" name="Open Biol.">
        <title>Shared evolutionary footprints suggest mitochondrial oxidative damage underlies multiple complex I losses in fungi.</title>
        <authorList>
            <person name="Schikora-Tamarit M.A."/>
            <person name="Marcet-Houben M."/>
            <person name="Nosek J."/>
            <person name="Gabaldon T."/>
        </authorList>
    </citation>
    <scope>NUCLEOTIDE SEQUENCE</scope>
    <source>
        <strain evidence="18">CBS6341</strain>
    </source>
</reference>
<keyword evidence="12" id="KW-0131">Cell cycle</keyword>
<keyword evidence="3 14" id="KW-0436">Ligase</keyword>
<dbReference type="SUPFAM" id="SSF56091">
    <property type="entry name" value="DNA ligase/mRNA capping enzyme, catalytic domain"/>
    <property type="match status" value="1"/>
</dbReference>
<dbReference type="FunFam" id="2.40.50.140:FF:000062">
    <property type="entry name" value="DNA ligase"/>
    <property type="match status" value="1"/>
</dbReference>
<dbReference type="Proteomes" id="UP000769528">
    <property type="component" value="Unassembled WGS sequence"/>
</dbReference>
<name>A0A9P8TFC7_9ASCO</name>
<dbReference type="EMBL" id="JAEUBF010000657">
    <property type="protein sequence ID" value="KAH3676311.1"/>
    <property type="molecule type" value="Genomic_DNA"/>
</dbReference>
<dbReference type="SUPFAM" id="SSF117018">
    <property type="entry name" value="ATP-dependent DNA ligase DNA-binding domain"/>
    <property type="match status" value="1"/>
</dbReference>
<dbReference type="InterPro" id="IPR000977">
    <property type="entry name" value="DNA_ligase_ATP-dep"/>
</dbReference>
<dbReference type="GO" id="GO:1903461">
    <property type="term" value="P:Okazaki fragment processing involved in mitotic DNA replication"/>
    <property type="evidence" value="ECO:0007669"/>
    <property type="project" value="TreeGrafter"/>
</dbReference>
<comment type="subcellular location">
    <subcellularLocation>
        <location evidence="1">Nucleus</location>
    </subcellularLocation>
</comment>
<dbReference type="Pfam" id="PF04675">
    <property type="entry name" value="DNA_ligase_A_N"/>
    <property type="match status" value="1"/>
</dbReference>
<keyword evidence="6 14" id="KW-0547">Nucleotide-binding</keyword>
<dbReference type="GO" id="GO:0006310">
    <property type="term" value="P:DNA recombination"/>
    <property type="evidence" value="ECO:0007669"/>
    <property type="project" value="UniProtKB-KW"/>
</dbReference>
<dbReference type="InterPro" id="IPR016059">
    <property type="entry name" value="DNA_ligase_ATP-dep_CS"/>
</dbReference>
<dbReference type="PROSITE" id="PS50160">
    <property type="entry name" value="DNA_LIGASE_A3"/>
    <property type="match status" value="1"/>
</dbReference>
<keyword evidence="9 14" id="KW-0233">DNA recombination</keyword>
<sequence length="771" mass="87141">MAGGQRDIFAMLSKKKDVKKQETSQKNEIKKDSPLTVSKPDNSDETKINNKLLSPNPSRPASPKRKVSQPTSPARKKTKIIDDEDEDISSKQNTVTSKPEPRSELEPTIQLEDNDAIEKSTSEGEVEDEGNTEVNDYEFDIEEEKKEFLTLSKLDSTQTKLSTKMEQNKPIPYAAVVEVFDKIESTTKRLEIIKYTSDFFLQVLQTNPDDLVQITYLFINRLGPDYEGLELGLGETILIKTISESTGKSTAQVKSKYRETGDLGLIALQARSVQPTMFKPKPLTVSTVFNNLKDIATASGKDSQSKKINIIKRMLTASQGLEAKFLIRSLESKLRIGLAEKTVLISLAKALVTFQNKKVSTDLFVKAEEKIRDAFCQVPNYEVIVKTAIEYGVLELDKHCTLKPGIPLKPMLAKPTKSITEVLDKFTGEDFTCEYKYDGERAQVHLLNDGNVRVYSRNSEDMSQRYPDIIDAVKGFLKSNVGTTSLILDCEAVAWSRDENKILPFQVLTTRKRKDVDIKDIKVQVCLFAFDILCLNDEPVIYKPLKERRELLYKTLQEVPGKFQFATSKNTSDMEELQQFLDQSVKDSCEGLMVKTLDNDPYRPSQRSNSWLKLKKDYLAGVGDSLDLIVIGAYYGRGKRTGTYGGFLLGSYNQDSEEIETCCKIGTGFSDEILKTLYEKLSKTEIDISKPYVKYDSSAEPDVWFEPTLLFEVLTADLSLSPVYKAGSSIYGRGISLRFPRFIRLRDDKNIEDATSSEQVIDFYERQAHRQ</sequence>
<keyword evidence="5" id="KW-0235">DNA replication</keyword>
<evidence type="ECO:0000256" key="15">
    <source>
        <dbReference type="RuleBase" id="RU004196"/>
    </source>
</evidence>
<accession>A0A9P8TFC7</accession>
<dbReference type="GO" id="GO:0005634">
    <property type="term" value="C:nucleus"/>
    <property type="evidence" value="ECO:0007669"/>
    <property type="project" value="UniProtKB-SubCell"/>
</dbReference>
<dbReference type="InterPro" id="IPR036599">
    <property type="entry name" value="DNA_ligase_N_sf"/>
</dbReference>
<evidence type="ECO:0000313" key="19">
    <source>
        <dbReference type="Proteomes" id="UP000769528"/>
    </source>
</evidence>
<dbReference type="PROSITE" id="PS00697">
    <property type="entry name" value="DNA_LIGASE_A1"/>
    <property type="match status" value="1"/>
</dbReference>
<evidence type="ECO:0000256" key="12">
    <source>
        <dbReference type="ARBA" id="ARBA00023306"/>
    </source>
</evidence>
<dbReference type="GO" id="GO:0051301">
    <property type="term" value="P:cell division"/>
    <property type="evidence" value="ECO:0007669"/>
    <property type="project" value="UniProtKB-KW"/>
</dbReference>
<dbReference type="InterPro" id="IPR012308">
    <property type="entry name" value="DNA_ligase_ATP-dep_N"/>
</dbReference>
<evidence type="ECO:0000256" key="2">
    <source>
        <dbReference type="ARBA" id="ARBA00007572"/>
    </source>
</evidence>
<evidence type="ECO:0000259" key="17">
    <source>
        <dbReference type="PROSITE" id="PS50160"/>
    </source>
</evidence>
<dbReference type="PANTHER" id="PTHR45674:SF4">
    <property type="entry name" value="DNA LIGASE 1"/>
    <property type="match status" value="1"/>
</dbReference>
<evidence type="ECO:0000256" key="6">
    <source>
        <dbReference type="ARBA" id="ARBA00022741"/>
    </source>
</evidence>
<comment type="caution">
    <text evidence="18">The sequence shown here is derived from an EMBL/GenBank/DDBJ whole genome shotgun (WGS) entry which is preliminary data.</text>
</comment>
<dbReference type="InterPro" id="IPR050191">
    <property type="entry name" value="ATP-dep_DNA_ligase"/>
</dbReference>
<dbReference type="Gene3D" id="2.40.50.140">
    <property type="entry name" value="Nucleic acid-binding proteins"/>
    <property type="match status" value="1"/>
</dbReference>
<dbReference type="Gene3D" id="3.30.1490.70">
    <property type="match status" value="1"/>
</dbReference>
<evidence type="ECO:0000313" key="18">
    <source>
        <dbReference type="EMBL" id="KAH3676311.1"/>
    </source>
</evidence>
<dbReference type="EC" id="6.5.1.1" evidence="14"/>
<evidence type="ECO:0000256" key="8">
    <source>
        <dbReference type="ARBA" id="ARBA00022840"/>
    </source>
</evidence>
<proteinExistence type="inferred from homology"/>
<keyword evidence="8 14" id="KW-0067">ATP-binding</keyword>
<keyword evidence="4" id="KW-0132">Cell division</keyword>
<dbReference type="InterPro" id="IPR012310">
    <property type="entry name" value="DNA_ligase_ATP-dep_cent"/>
</dbReference>
<dbReference type="CDD" id="cd07969">
    <property type="entry name" value="OBF_DNA_ligase_I"/>
    <property type="match status" value="1"/>
</dbReference>
<evidence type="ECO:0000256" key="4">
    <source>
        <dbReference type="ARBA" id="ARBA00022618"/>
    </source>
</evidence>
<evidence type="ECO:0000256" key="9">
    <source>
        <dbReference type="ARBA" id="ARBA00023172"/>
    </source>
</evidence>
<feature type="domain" description="ATP-dependent DNA ligase family profile" evidence="17">
    <location>
        <begin position="518"/>
        <end position="653"/>
    </location>
</feature>
<evidence type="ECO:0000256" key="1">
    <source>
        <dbReference type="ARBA" id="ARBA00004123"/>
    </source>
</evidence>
<dbReference type="Pfam" id="PF01068">
    <property type="entry name" value="DNA_ligase_A_M"/>
    <property type="match status" value="1"/>
</dbReference>
<dbReference type="GO" id="GO:0006281">
    <property type="term" value="P:DNA repair"/>
    <property type="evidence" value="ECO:0007669"/>
    <property type="project" value="UniProtKB-KW"/>
</dbReference>
<comment type="catalytic activity">
    <reaction evidence="13 14">
        <text>ATP + (deoxyribonucleotide)n-3'-hydroxyl + 5'-phospho-(deoxyribonucleotide)m = (deoxyribonucleotide)n+m + AMP + diphosphate.</text>
        <dbReference type="EC" id="6.5.1.1"/>
    </reaction>
</comment>
<reference evidence="18" key="2">
    <citation type="submission" date="2021-01" db="EMBL/GenBank/DDBJ databases">
        <authorList>
            <person name="Schikora-Tamarit M.A."/>
        </authorList>
    </citation>
    <scope>NUCLEOTIDE SEQUENCE</scope>
    <source>
        <strain evidence="18">CBS6341</strain>
    </source>
</reference>
<dbReference type="Gene3D" id="1.10.3260.10">
    <property type="entry name" value="DNA ligase, ATP-dependent, N-terminal domain"/>
    <property type="match status" value="1"/>
</dbReference>
<dbReference type="GO" id="GO:0003910">
    <property type="term" value="F:DNA ligase (ATP) activity"/>
    <property type="evidence" value="ECO:0007669"/>
    <property type="project" value="UniProtKB-EC"/>
</dbReference>
<feature type="region of interest" description="Disordered" evidence="16">
    <location>
        <begin position="1"/>
        <end position="132"/>
    </location>
</feature>
<keyword evidence="7 14" id="KW-0227">DNA damage</keyword>